<comment type="subcellular location">
    <subcellularLocation>
        <location evidence="1">Secreted</location>
    </subcellularLocation>
</comment>
<evidence type="ECO:0000259" key="5">
    <source>
        <dbReference type="PROSITE" id="PS51323"/>
    </source>
</evidence>
<dbReference type="SUPFAM" id="SSF57184">
    <property type="entry name" value="Growth factor receptor domain"/>
    <property type="match status" value="1"/>
</dbReference>
<keyword evidence="4" id="KW-1015">Disulfide bond</keyword>
<dbReference type="PROSITE" id="PS51323">
    <property type="entry name" value="IGFBP_N_2"/>
    <property type="match status" value="1"/>
</dbReference>
<proteinExistence type="predicted"/>
<name>A0AAV7R0S9_PLEWA</name>
<dbReference type="SMART" id="SM00121">
    <property type="entry name" value="IB"/>
    <property type="match status" value="1"/>
</dbReference>
<dbReference type="InterPro" id="IPR017891">
    <property type="entry name" value="Insulin_GF-bd_Cys-rich_CS"/>
</dbReference>
<evidence type="ECO:0000256" key="2">
    <source>
        <dbReference type="ARBA" id="ARBA00022525"/>
    </source>
</evidence>
<dbReference type="GO" id="GO:0001558">
    <property type="term" value="P:regulation of cell growth"/>
    <property type="evidence" value="ECO:0007669"/>
    <property type="project" value="InterPro"/>
</dbReference>
<reference evidence="6" key="1">
    <citation type="journal article" date="2022" name="bioRxiv">
        <title>Sequencing and chromosome-scale assembly of the giantPleurodeles waltlgenome.</title>
        <authorList>
            <person name="Brown T."/>
            <person name="Elewa A."/>
            <person name="Iarovenko S."/>
            <person name="Subramanian E."/>
            <person name="Araus A.J."/>
            <person name="Petzold A."/>
            <person name="Susuki M."/>
            <person name="Suzuki K.-i.T."/>
            <person name="Hayashi T."/>
            <person name="Toyoda A."/>
            <person name="Oliveira C."/>
            <person name="Osipova E."/>
            <person name="Leigh N.D."/>
            <person name="Simon A."/>
            <person name="Yun M.H."/>
        </authorList>
    </citation>
    <scope>NUCLEOTIDE SEQUENCE</scope>
    <source>
        <strain evidence="6">20211129_DDA</strain>
        <tissue evidence="6">Liver</tissue>
    </source>
</reference>
<dbReference type="GO" id="GO:0005520">
    <property type="term" value="F:insulin-like growth factor binding"/>
    <property type="evidence" value="ECO:0007669"/>
    <property type="project" value="InterPro"/>
</dbReference>
<comment type="caution">
    <text evidence="6">The sequence shown here is derived from an EMBL/GenBank/DDBJ whole genome shotgun (WGS) entry which is preliminary data.</text>
</comment>
<accession>A0AAV7R0S9</accession>
<keyword evidence="7" id="KW-1185">Reference proteome</keyword>
<dbReference type="GO" id="GO:0009966">
    <property type="term" value="P:regulation of signal transduction"/>
    <property type="evidence" value="ECO:0007669"/>
    <property type="project" value="TreeGrafter"/>
</dbReference>
<feature type="domain" description="IGFBP N-terminal" evidence="5">
    <location>
        <begin position="28"/>
        <end position="106"/>
    </location>
</feature>
<dbReference type="GO" id="GO:0005576">
    <property type="term" value="C:extracellular region"/>
    <property type="evidence" value="ECO:0007669"/>
    <property type="project" value="UniProtKB-SubCell"/>
</dbReference>
<protein>
    <recommendedName>
        <fullName evidence="5">IGFBP N-terminal domain-containing protein</fullName>
    </recommendedName>
</protein>
<evidence type="ECO:0000256" key="4">
    <source>
        <dbReference type="ARBA" id="ARBA00023157"/>
    </source>
</evidence>
<dbReference type="Gene3D" id="4.10.40.20">
    <property type="match status" value="1"/>
</dbReference>
<evidence type="ECO:0000256" key="1">
    <source>
        <dbReference type="ARBA" id="ARBA00004613"/>
    </source>
</evidence>
<dbReference type="InterPro" id="IPR000867">
    <property type="entry name" value="IGFBP-like"/>
</dbReference>
<dbReference type="Proteomes" id="UP001066276">
    <property type="component" value="Chromosome 6"/>
</dbReference>
<dbReference type="PANTHER" id="PTHR14186">
    <property type="entry name" value="INSULIN-LIKE GROWTH FACTOR BINDING PROTEIN-RELATED"/>
    <property type="match status" value="1"/>
</dbReference>
<dbReference type="PROSITE" id="PS00222">
    <property type="entry name" value="IGFBP_N_1"/>
    <property type="match status" value="1"/>
</dbReference>
<organism evidence="6 7">
    <name type="scientific">Pleurodeles waltl</name>
    <name type="common">Iberian ribbed newt</name>
    <dbReference type="NCBI Taxonomy" id="8319"/>
    <lineage>
        <taxon>Eukaryota</taxon>
        <taxon>Metazoa</taxon>
        <taxon>Chordata</taxon>
        <taxon>Craniata</taxon>
        <taxon>Vertebrata</taxon>
        <taxon>Euteleostomi</taxon>
        <taxon>Amphibia</taxon>
        <taxon>Batrachia</taxon>
        <taxon>Caudata</taxon>
        <taxon>Salamandroidea</taxon>
        <taxon>Salamandridae</taxon>
        <taxon>Pleurodelinae</taxon>
        <taxon>Pleurodeles</taxon>
    </lineage>
</organism>
<gene>
    <name evidence="6" type="ORF">NDU88_010598</name>
</gene>
<dbReference type="EMBL" id="JANPWB010000010">
    <property type="protein sequence ID" value="KAJ1144298.1"/>
    <property type="molecule type" value="Genomic_DNA"/>
</dbReference>
<keyword evidence="3" id="KW-0732">Signal</keyword>
<dbReference type="Pfam" id="PF00219">
    <property type="entry name" value="IGFBP"/>
    <property type="match status" value="1"/>
</dbReference>
<evidence type="ECO:0000256" key="3">
    <source>
        <dbReference type="ARBA" id="ARBA00022729"/>
    </source>
</evidence>
<evidence type="ECO:0000313" key="7">
    <source>
        <dbReference type="Proteomes" id="UP001066276"/>
    </source>
</evidence>
<sequence length="321" mass="35876">MLLVKNGNTGFTLPCLLPSNYIVRVDSLASNCTACDRKLCPPSPLSCSGKYATDPCGCCRHCAKEEWQPCGGENWQLGYCDHRLRCAALNGTQLVQIPDVGVCKRLPAYLQVEEDENCPEVTGCNIKMSVCVCGQLRSCFHVFSYPNINICRKHTIYQQDRFDSNNECWDRGCNIIEGQCVCRSRTCGVKYQFWDQIECNAALVKVKCANVTCPAIAHPTCPWDSVATMTHTPAGHCCPTIPSFCTCNFHDCPKGCSENSTKEMIERGTGIPGNCCDQFKCIKDAKSGRGRENSIVRRRRLHPFFSHLEKTNRARMKESRS</sequence>
<evidence type="ECO:0000313" key="6">
    <source>
        <dbReference type="EMBL" id="KAJ1144298.1"/>
    </source>
</evidence>
<dbReference type="PANTHER" id="PTHR14186:SF20">
    <property type="entry name" value="CYSTEINE-RICH MOTOR NEURON 1 PROTEIN-LIKE"/>
    <property type="match status" value="1"/>
</dbReference>
<dbReference type="InterPro" id="IPR011390">
    <property type="entry name" value="IGFBP_rP_mac25"/>
</dbReference>
<dbReference type="AlphaFoldDB" id="A0AAV7R0S9"/>
<dbReference type="InterPro" id="IPR009030">
    <property type="entry name" value="Growth_fac_rcpt_cys_sf"/>
</dbReference>
<keyword evidence="2" id="KW-0964">Secreted</keyword>